<dbReference type="GO" id="GO:0016787">
    <property type="term" value="F:hydrolase activity"/>
    <property type="evidence" value="ECO:0007669"/>
    <property type="project" value="UniProtKB-KW"/>
</dbReference>
<feature type="domain" description="Beta-lactamase-related" evidence="3">
    <location>
        <begin position="64"/>
        <end position="380"/>
    </location>
</feature>
<dbReference type="InterPro" id="IPR001466">
    <property type="entry name" value="Beta-lactam-related"/>
</dbReference>
<dbReference type="Proteomes" id="UP000273828">
    <property type="component" value="Unassembled WGS sequence"/>
</dbReference>
<organism evidence="4 5">
    <name type="scientific">Natrarchaeobius halalkaliphilus</name>
    <dbReference type="NCBI Taxonomy" id="1679091"/>
    <lineage>
        <taxon>Archaea</taxon>
        <taxon>Methanobacteriati</taxon>
        <taxon>Methanobacteriota</taxon>
        <taxon>Stenosarchaea group</taxon>
        <taxon>Halobacteria</taxon>
        <taxon>Halobacteriales</taxon>
        <taxon>Natrialbaceae</taxon>
        <taxon>Natrarchaeobius</taxon>
    </lineage>
</organism>
<dbReference type="OrthoDB" id="111095at2157"/>
<evidence type="ECO:0000259" key="3">
    <source>
        <dbReference type="Pfam" id="PF00144"/>
    </source>
</evidence>
<evidence type="ECO:0000256" key="1">
    <source>
        <dbReference type="SAM" id="MobiDB-lite"/>
    </source>
</evidence>
<keyword evidence="2" id="KW-0812">Transmembrane</keyword>
<dbReference type="InterPro" id="IPR050491">
    <property type="entry name" value="AmpC-like"/>
</dbReference>
<keyword evidence="2" id="KW-1133">Transmembrane helix</keyword>
<feature type="region of interest" description="Disordered" evidence="1">
    <location>
        <begin position="547"/>
        <end position="572"/>
    </location>
</feature>
<feature type="compositionally biased region" description="Polar residues" evidence="1">
    <location>
        <begin position="547"/>
        <end position="564"/>
    </location>
</feature>
<comment type="caution">
    <text evidence="4">The sequence shown here is derived from an EMBL/GenBank/DDBJ whole genome shotgun (WGS) entry which is preliminary data.</text>
</comment>
<dbReference type="Pfam" id="PF00144">
    <property type="entry name" value="Beta-lactamase"/>
    <property type="match status" value="1"/>
</dbReference>
<gene>
    <name evidence="4" type="ORF">EA462_03080</name>
</gene>
<dbReference type="Gene3D" id="3.40.710.10">
    <property type="entry name" value="DD-peptidase/beta-lactamase superfamily"/>
    <property type="match status" value="1"/>
</dbReference>
<sequence length="572" mass="61619">MAGSTRRAFLTTLGTLGFIGLGAGTGTAMTTDGHSSKSTVSANPTFTEIDGIESFIDAVMSKRIGTEIPGASVAIVEGSDPVLAKGYGYADMNSGTPVQADETTFEAGSVGKLVTWTAVMQGVQDGLLDLDEDVNTYLDNSDVQVPDAYEDPITLRHLGTHTSGLESALAPAVVDTPDQLTSLETVLVERRPERVRPPGKAVGYSNYGAALAGHMVAETYDTPFEEHVQSTIFEPLDMSHSTFAQPVPEERPGTLAASHRRDGSEFITAEPVYINMWPAGSMTATATDMATFMSAHLGDGSVDDTRILESDTVATMYSQHYERHPAVNNWRYGFYEYGHPDGDVIAHSGGTIYQESQLALAPQHDIGIFVNYNLRTDDEESLAVIDEILEEYNLQPDSTTPISTSESGGKQRAETVTDEYGLTMLPQNGPLKSLDSLSRVSVEAAGDGRLLSKTLDGSREWVEIDPYVYQEQDGNDVLAFDIVDGEVAAMHESSLPQNTYRSVPFHERQLVTGGVLGVSLSGFVLSILGWGGHYAYRQWRHDRTATGATTMEPSTGEPTQVTESGNDEEGCA</sequence>
<feature type="transmembrane region" description="Helical" evidence="2">
    <location>
        <begin position="510"/>
        <end position="530"/>
    </location>
</feature>
<dbReference type="PANTHER" id="PTHR46825">
    <property type="entry name" value="D-ALANYL-D-ALANINE-CARBOXYPEPTIDASE/ENDOPEPTIDASE AMPH"/>
    <property type="match status" value="1"/>
</dbReference>
<evidence type="ECO:0000313" key="4">
    <source>
        <dbReference type="EMBL" id="RQG93196.1"/>
    </source>
</evidence>
<keyword evidence="5" id="KW-1185">Reference proteome</keyword>
<evidence type="ECO:0000313" key="5">
    <source>
        <dbReference type="Proteomes" id="UP000273828"/>
    </source>
</evidence>
<dbReference type="InterPro" id="IPR012338">
    <property type="entry name" value="Beta-lactam/transpept-like"/>
</dbReference>
<dbReference type="PANTHER" id="PTHR46825:SF9">
    <property type="entry name" value="BETA-LACTAMASE-RELATED DOMAIN-CONTAINING PROTEIN"/>
    <property type="match status" value="1"/>
</dbReference>
<dbReference type="SUPFAM" id="SSF56601">
    <property type="entry name" value="beta-lactamase/transpeptidase-like"/>
    <property type="match status" value="1"/>
</dbReference>
<keyword evidence="4" id="KW-0378">Hydrolase</keyword>
<protein>
    <submittedName>
        <fullName evidence="4">Class A beta-lactamase-related serine hydrolase</fullName>
    </submittedName>
</protein>
<keyword evidence="2" id="KW-0472">Membrane</keyword>
<proteinExistence type="predicted"/>
<evidence type="ECO:0000256" key="2">
    <source>
        <dbReference type="SAM" id="Phobius"/>
    </source>
</evidence>
<accession>A0A3N6MGT7</accession>
<dbReference type="AlphaFoldDB" id="A0A3N6MGT7"/>
<dbReference type="EMBL" id="REFY01000001">
    <property type="protein sequence ID" value="RQG93196.1"/>
    <property type="molecule type" value="Genomic_DNA"/>
</dbReference>
<name>A0A3N6MGT7_9EURY</name>
<reference evidence="4 5" key="1">
    <citation type="submission" date="2018-10" db="EMBL/GenBank/DDBJ databases">
        <title>Natrarchaeobius chitinivorans gen. nov., sp. nov., and Natrarchaeobius haloalkaliphilus sp. nov., alkaliphilic, chitin-utilizing haloarchaea from hypersaline alkaline lakes.</title>
        <authorList>
            <person name="Sorokin D.Y."/>
            <person name="Elcheninov A.G."/>
            <person name="Kostrikina N.A."/>
            <person name="Bale N.J."/>
            <person name="Sinninghe Damste J.S."/>
            <person name="Khijniak T.V."/>
            <person name="Kublanov I.V."/>
            <person name="Toshchakov S.V."/>
        </authorList>
    </citation>
    <scope>NUCLEOTIDE SEQUENCE [LARGE SCALE GENOMIC DNA]</scope>
    <source>
        <strain evidence="4 5">AArcht-Sl</strain>
    </source>
</reference>